<feature type="region of interest" description="Disordered" evidence="1">
    <location>
        <begin position="22"/>
        <end position="46"/>
    </location>
</feature>
<gene>
    <name evidence="2" type="ORF">LCGC14_1379270</name>
</gene>
<dbReference type="AlphaFoldDB" id="A0A0F9KNY8"/>
<evidence type="ECO:0000313" key="2">
    <source>
        <dbReference type="EMBL" id="KKM76511.1"/>
    </source>
</evidence>
<accession>A0A0F9KNY8</accession>
<organism evidence="2">
    <name type="scientific">marine sediment metagenome</name>
    <dbReference type="NCBI Taxonomy" id="412755"/>
    <lineage>
        <taxon>unclassified sequences</taxon>
        <taxon>metagenomes</taxon>
        <taxon>ecological metagenomes</taxon>
    </lineage>
</organism>
<reference evidence="2" key="1">
    <citation type="journal article" date="2015" name="Nature">
        <title>Complex archaea that bridge the gap between prokaryotes and eukaryotes.</title>
        <authorList>
            <person name="Spang A."/>
            <person name="Saw J.H."/>
            <person name="Jorgensen S.L."/>
            <person name="Zaremba-Niedzwiedzka K."/>
            <person name="Martijn J."/>
            <person name="Lind A.E."/>
            <person name="van Eijk R."/>
            <person name="Schleper C."/>
            <person name="Guy L."/>
            <person name="Ettema T.J."/>
        </authorList>
    </citation>
    <scope>NUCLEOTIDE SEQUENCE</scope>
</reference>
<comment type="caution">
    <text evidence="2">The sequence shown here is derived from an EMBL/GenBank/DDBJ whole genome shotgun (WGS) entry which is preliminary data.</text>
</comment>
<feature type="non-terminal residue" evidence="2">
    <location>
        <position position="1"/>
    </location>
</feature>
<evidence type="ECO:0000256" key="1">
    <source>
        <dbReference type="SAM" id="MobiDB-lite"/>
    </source>
</evidence>
<sequence length="168" mass="19040">FITASKVEEWIQKVAQEAAERTKKIFTEDPATRGEDPDQSPPVVPKPFASLDRELATPHKEQVAAKAEAHLVKLKVELEEDGLYFKYRVFKEPDDVYSHPTSMMAFYTIKGAEMITKLAKEVSSFIFVLKPDTDHHARVALAAYAKSVAIEKPRLHNDLMEILTDRTL</sequence>
<feature type="compositionally biased region" description="Basic and acidic residues" evidence="1">
    <location>
        <begin position="22"/>
        <end position="36"/>
    </location>
</feature>
<proteinExistence type="predicted"/>
<name>A0A0F9KNY8_9ZZZZ</name>
<protein>
    <submittedName>
        <fullName evidence="2">Uncharacterized protein</fullName>
    </submittedName>
</protein>
<dbReference type="EMBL" id="LAZR01008797">
    <property type="protein sequence ID" value="KKM76511.1"/>
    <property type="molecule type" value="Genomic_DNA"/>
</dbReference>